<evidence type="ECO:0000313" key="4">
    <source>
        <dbReference type="Proteomes" id="UP000257479"/>
    </source>
</evidence>
<dbReference type="SUPFAM" id="SSF56300">
    <property type="entry name" value="Metallo-dependent phosphatases"/>
    <property type="match status" value="1"/>
</dbReference>
<dbReference type="Proteomes" id="UP000033451">
    <property type="component" value="Unassembled WGS sequence"/>
</dbReference>
<reference evidence="1 4" key="2">
    <citation type="journal article" date="2018" name="Nat. Biotechnol.">
        <title>A standardized bacterial taxonomy based on genome phylogeny substantially revises the tree of life.</title>
        <authorList>
            <person name="Parks D.H."/>
            <person name="Chuvochina M."/>
            <person name="Waite D.W."/>
            <person name="Rinke C."/>
            <person name="Skarshewski A."/>
            <person name="Chaumeil P.A."/>
            <person name="Hugenholtz P."/>
        </authorList>
    </citation>
    <scope>NUCLEOTIDE SEQUENCE [LARGE SCALE GENOMIC DNA]</scope>
    <source>
        <strain evidence="1">UBA9152</strain>
    </source>
</reference>
<dbReference type="EMBL" id="DMNG01000106">
    <property type="protein sequence ID" value="HAN24157.1"/>
    <property type="molecule type" value="Genomic_DNA"/>
</dbReference>
<dbReference type="OrthoDB" id="5380073at2"/>
<dbReference type="RefSeq" id="WP_048809209.1">
    <property type="nucleotide sequence ID" value="NZ_JYIY01000068.1"/>
</dbReference>
<proteinExistence type="predicted"/>
<dbReference type="EMBL" id="JYIY01000068">
    <property type="protein sequence ID" value="KJL37226.1"/>
    <property type="molecule type" value="Genomic_DNA"/>
</dbReference>
<gene>
    <name evidence="1" type="ORF">DCP95_06230</name>
    <name evidence="2" type="ORF">RR49_01114</name>
</gene>
<evidence type="ECO:0008006" key="5">
    <source>
        <dbReference type="Google" id="ProtNLM"/>
    </source>
</evidence>
<dbReference type="Proteomes" id="UP000257479">
    <property type="component" value="Unassembled WGS sequence"/>
</dbReference>
<dbReference type="STRING" id="400772.RR49_01114"/>
<sequence length="261" mass="29266">MSEYPWFDFDQVDFVTSDQHFSHARISELAERPFATVEEMNAELVRRWNEVMGPEDTVLHLGDLALGPIEESVGLTAQLNGRRFLVPGNHDRVSPATQSMRAIERFAPLYEAAGWSILPEVIEGTRRGYRILASHYPYSGDSHGTDRHTTHRPREDDGVPLLHGHTHARDHGPHGHEFHVGVDAHDFTPIRFTVIDDWIRSLPGIETRLQAATREARTVLADVVGGETPGSDALFYLQGYNELVIVLEELLDALPPDEPNG</sequence>
<evidence type="ECO:0000313" key="3">
    <source>
        <dbReference type="Proteomes" id="UP000033451"/>
    </source>
</evidence>
<comment type="caution">
    <text evidence="2">The sequence shown here is derived from an EMBL/GenBank/DDBJ whole genome shotgun (WGS) entry which is preliminary data.</text>
</comment>
<name>A0A0F0M0S4_9MICO</name>
<accession>A0A0F0M0S4</accession>
<evidence type="ECO:0000313" key="1">
    <source>
        <dbReference type="EMBL" id="HAN24157.1"/>
    </source>
</evidence>
<protein>
    <recommendedName>
        <fullName evidence="5">Calcineurin-like phosphoesterase domain-containing protein</fullName>
    </recommendedName>
</protein>
<evidence type="ECO:0000313" key="2">
    <source>
        <dbReference type="EMBL" id="KJL37226.1"/>
    </source>
</evidence>
<dbReference type="InterPro" id="IPR029052">
    <property type="entry name" value="Metallo-depent_PP-like"/>
</dbReference>
<dbReference type="PATRIC" id="fig|400772.4.peg.1138"/>
<dbReference type="Gene3D" id="3.60.21.10">
    <property type="match status" value="1"/>
</dbReference>
<organism evidence="2 3">
    <name type="scientific">Microbacterium ginsengisoli</name>
    <dbReference type="NCBI Taxonomy" id="400772"/>
    <lineage>
        <taxon>Bacteria</taxon>
        <taxon>Bacillati</taxon>
        <taxon>Actinomycetota</taxon>
        <taxon>Actinomycetes</taxon>
        <taxon>Micrococcales</taxon>
        <taxon>Microbacteriaceae</taxon>
        <taxon>Microbacterium</taxon>
    </lineage>
</organism>
<dbReference type="AlphaFoldDB" id="A0A0F0M0S4"/>
<keyword evidence="3" id="KW-1185">Reference proteome</keyword>
<reference evidence="2 3" key="1">
    <citation type="submission" date="2015-02" db="EMBL/GenBank/DDBJ databases">
        <title>Draft genome sequences of ten Microbacterium spp. with emphasis on heavy metal contaminated environments.</title>
        <authorList>
            <person name="Corretto E."/>
        </authorList>
    </citation>
    <scope>NUCLEOTIDE SEQUENCE [LARGE SCALE GENOMIC DNA]</scope>
    <source>
        <strain evidence="2 3">DSM 18659</strain>
    </source>
</reference>